<feature type="transmembrane region" description="Helical" evidence="1">
    <location>
        <begin position="183"/>
        <end position="203"/>
    </location>
</feature>
<feature type="transmembrane region" description="Helical" evidence="1">
    <location>
        <begin position="215"/>
        <end position="236"/>
    </location>
</feature>
<evidence type="ECO:0000313" key="2">
    <source>
        <dbReference type="EMBL" id="RUT32405.1"/>
    </source>
</evidence>
<keyword evidence="1" id="KW-0472">Membrane</keyword>
<feature type="transmembrane region" description="Helical" evidence="1">
    <location>
        <begin position="12"/>
        <end position="31"/>
    </location>
</feature>
<keyword evidence="3" id="KW-1185">Reference proteome</keyword>
<dbReference type="Proteomes" id="UP000281547">
    <property type="component" value="Unassembled WGS sequence"/>
</dbReference>
<reference evidence="2 3" key="1">
    <citation type="journal article" date="2016" name="Int. J. Syst. Evol. Microbiol.">
        <title>Arsenicitalea aurantiaca gen. nov., sp. nov., a new member of the family Hyphomicrobiaceae, isolated from high-arsenic sediment.</title>
        <authorList>
            <person name="Mu Y."/>
            <person name="Zhou L."/>
            <person name="Zeng X.C."/>
            <person name="Liu L."/>
            <person name="Pan Y."/>
            <person name="Chen X."/>
            <person name="Wang J."/>
            <person name="Li S."/>
            <person name="Li W.J."/>
            <person name="Wang Y."/>
        </authorList>
    </citation>
    <scope>NUCLEOTIDE SEQUENCE [LARGE SCALE GENOMIC DNA]</scope>
    <source>
        <strain evidence="2 3">42-50</strain>
    </source>
</reference>
<feature type="transmembrane region" description="Helical" evidence="1">
    <location>
        <begin position="43"/>
        <end position="64"/>
    </location>
</feature>
<gene>
    <name evidence="2" type="ORF">EMQ25_04385</name>
</gene>
<dbReference type="Pfam" id="PF07556">
    <property type="entry name" value="DUF1538"/>
    <property type="match status" value="1"/>
</dbReference>
<keyword evidence="1" id="KW-1133">Transmembrane helix</keyword>
<dbReference type="RefSeq" id="WP_127187362.1">
    <property type="nucleotide sequence ID" value="NZ_RZNJ01000002.1"/>
</dbReference>
<evidence type="ECO:0000256" key="1">
    <source>
        <dbReference type="SAM" id="Phobius"/>
    </source>
</evidence>
<protein>
    <submittedName>
        <fullName evidence="2">DUF1538 domain-containing protein</fullName>
    </submittedName>
</protein>
<dbReference type="EMBL" id="RZNJ01000002">
    <property type="protein sequence ID" value="RUT32405.1"/>
    <property type="molecule type" value="Genomic_DNA"/>
</dbReference>
<comment type="caution">
    <text evidence="2">The sequence shown here is derived from an EMBL/GenBank/DDBJ whole genome shotgun (WGS) entry which is preliminary data.</text>
</comment>
<organism evidence="2 3">
    <name type="scientific">Arsenicitalea aurantiaca</name>
    <dbReference type="NCBI Taxonomy" id="1783274"/>
    <lineage>
        <taxon>Bacteria</taxon>
        <taxon>Pseudomonadati</taxon>
        <taxon>Pseudomonadota</taxon>
        <taxon>Alphaproteobacteria</taxon>
        <taxon>Hyphomicrobiales</taxon>
        <taxon>Devosiaceae</taxon>
        <taxon>Arsenicitalea</taxon>
    </lineage>
</organism>
<keyword evidence="1" id="KW-0812">Transmembrane</keyword>
<feature type="transmembrane region" description="Helical" evidence="1">
    <location>
        <begin position="126"/>
        <end position="145"/>
    </location>
</feature>
<name>A0A433XE54_9HYPH</name>
<dbReference type="AlphaFoldDB" id="A0A433XE54"/>
<proteinExistence type="predicted"/>
<dbReference type="OrthoDB" id="9781614at2"/>
<feature type="transmembrane region" description="Helical" evidence="1">
    <location>
        <begin position="151"/>
        <end position="171"/>
    </location>
</feature>
<evidence type="ECO:0000313" key="3">
    <source>
        <dbReference type="Proteomes" id="UP000281547"/>
    </source>
</evidence>
<accession>A0A433XE54</accession>
<sequence>MLDLILREAARTFLDLAPIVLILGLFSARFLTRDRALMRRVLIGGLHLAVGLTLFRIGLDGALLPLAGDLARGLAAALLADPHWPQVLAVTGFAVAIGATAALIEPTLVATADRVRDLTGGTVRPIVLRIAVALGFGLGLGLAGLRLVWGLPLAMVLVPVVALLVLLAAFAPRALVPLALDSGAVATSVVTVPIIAAYGVVVADTLPGRSGLADGFGMIVLAMICSGISVLTAAIMTERMRRRAPGARDDERGKS</sequence>
<dbReference type="InterPro" id="IPR011435">
    <property type="entry name" value="UmpAB"/>
</dbReference>
<feature type="transmembrane region" description="Helical" evidence="1">
    <location>
        <begin position="84"/>
        <end position="105"/>
    </location>
</feature>